<keyword evidence="4" id="KW-1185">Reference proteome</keyword>
<keyword evidence="1" id="KW-0175">Coiled coil</keyword>
<dbReference type="Proteomes" id="UP000242525">
    <property type="component" value="Unassembled WGS sequence"/>
</dbReference>
<feature type="compositionally biased region" description="Basic and acidic residues" evidence="2">
    <location>
        <begin position="465"/>
        <end position="474"/>
    </location>
</feature>
<evidence type="ECO:0000256" key="2">
    <source>
        <dbReference type="SAM" id="MobiDB-lite"/>
    </source>
</evidence>
<feature type="compositionally biased region" description="Low complexity" evidence="2">
    <location>
        <begin position="384"/>
        <end position="435"/>
    </location>
</feature>
<dbReference type="AlphaFoldDB" id="A0A0J9XH18"/>
<proteinExistence type="predicted"/>
<feature type="compositionally biased region" description="Polar residues" evidence="2">
    <location>
        <begin position="85"/>
        <end position="100"/>
    </location>
</feature>
<evidence type="ECO:0000313" key="3">
    <source>
        <dbReference type="EMBL" id="CDO56718.1"/>
    </source>
</evidence>
<feature type="region of interest" description="Disordered" evidence="2">
    <location>
        <begin position="85"/>
        <end position="123"/>
    </location>
</feature>
<gene>
    <name evidence="3" type="ORF">BN980_GECA16s01913g</name>
</gene>
<organism evidence="3 4">
    <name type="scientific">Geotrichum candidum</name>
    <name type="common">Oospora lactis</name>
    <name type="synonym">Dipodascus geotrichum</name>
    <dbReference type="NCBI Taxonomy" id="1173061"/>
    <lineage>
        <taxon>Eukaryota</taxon>
        <taxon>Fungi</taxon>
        <taxon>Dikarya</taxon>
        <taxon>Ascomycota</taxon>
        <taxon>Saccharomycotina</taxon>
        <taxon>Dipodascomycetes</taxon>
        <taxon>Dipodascales</taxon>
        <taxon>Dipodascaceae</taxon>
        <taxon>Geotrichum</taxon>
    </lineage>
</organism>
<name>A0A0J9XH18_GEOCN</name>
<feature type="coiled-coil region" evidence="1">
    <location>
        <begin position="495"/>
        <end position="550"/>
    </location>
</feature>
<reference evidence="3" key="1">
    <citation type="submission" date="2014-03" db="EMBL/GenBank/DDBJ databases">
        <authorList>
            <person name="Casaregola S."/>
        </authorList>
    </citation>
    <scope>NUCLEOTIDE SEQUENCE [LARGE SCALE GENOMIC DNA]</scope>
    <source>
        <strain evidence="3">CLIB 918</strain>
    </source>
</reference>
<evidence type="ECO:0000256" key="1">
    <source>
        <dbReference type="SAM" id="Coils"/>
    </source>
</evidence>
<feature type="compositionally biased region" description="Polar residues" evidence="2">
    <location>
        <begin position="260"/>
        <end position="275"/>
    </location>
</feature>
<feature type="region of interest" description="Disordered" evidence="2">
    <location>
        <begin position="357"/>
        <end position="474"/>
    </location>
</feature>
<protein>
    <submittedName>
        <fullName evidence="3">Uncharacterized protein</fullName>
    </submittedName>
</protein>
<dbReference type="EMBL" id="CCBN010000016">
    <property type="protein sequence ID" value="CDO56718.1"/>
    <property type="molecule type" value="Genomic_DNA"/>
</dbReference>
<evidence type="ECO:0000313" key="4">
    <source>
        <dbReference type="Proteomes" id="UP000242525"/>
    </source>
</evidence>
<accession>A0A0J9XH18</accession>
<comment type="caution">
    <text evidence="3">The sequence shown here is derived from an EMBL/GenBank/DDBJ whole genome shotgun (WGS) entry which is preliminary data.</text>
</comment>
<sequence length="574" mass="61442">MVVPSINIVVRGRPSLPTSNNNNNNNNNINNINSGNVVVVDDAHAYVFDRVDTGSDPFRRQQNLHVVTTRARLSQVLTPLFASAPSSSIPRPTVSTTNAASAGHLRRHSRALSTASSTSSYSSYSGSYRYAGSLSSGSNTAASVTATCTEYSIENPSGASHVFLLRHFDSAAALVAALGSRPGRTTLVLTVRRGALCYTLVDLAPDVTGAVLNRVREQVLMGHARVTGFIDLTQRADALNTIAALRHMFPHAGTPVTFSASSKPVSTATADTTSGSEDEQWHNESADTSIDSAMFKSPPPPGKNTDHERAISMLRTAFLETQAALRRTQEELQRKIVELEECQASYIELAEMAGTVLLDPPPEDTTVTTPPTRTQKPFTPVQDVTLTLEPTPVPTSVATPPTNAAGPTTPLLATTDRHSNTSTPTLTQNTTITANRPYTSHDNNNNNNDNSNNNNMTHKNTNNRNDSDSNNKDHTGAGAASDLCCRSCLAQSDALHRLEQTLAARELEVRGLRAEHVSAQRESQYLIRQYNRALQESRSLRQQLEGLALKPAATATAISGGGGGPGVSVTLRSS</sequence>
<feature type="region of interest" description="Disordered" evidence="2">
    <location>
        <begin position="260"/>
        <end position="284"/>
    </location>
</feature>
<feature type="compositionally biased region" description="Low complexity" evidence="2">
    <location>
        <begin position="443"/>
        <end position="464"/>
    </location>
</feature>
<feature type="compositionally biased region" description="Low complexity" evidence="2">
    <location>
        <begin position="111"/>
        <end position="123"/>
    </location>
</feature>
<feature type="compositionally biased region" description="Low complexity" evidence="2">
    <location>
        <begin position="364"/>
        <end position="377"/>
    </location>
</feature>